<feature type="region of interest" description="Disordered" evidence="1">
    <location>
        <begin position="35"/>
        <end position="58"/>
    </location>
</feature>
<feature type="compositionally biased region" description="Basic and acidic residues" evidence="1">
    <location>
        <begin position="41"/>
        <end position="51"/>
    </location>
</feature>
<protein>
    <submittedName>
        <fullName evidence="2">Leo1-like protein</fullName>
    </submittedName>
</protein>
<gene>
    <name evidence="2" type="ORF">BdWA1_000928</name>
</gene>
<keyword evidence="3" id="KW-1185">Reference proteome</keyword>
<dbReference type="RefSeq" id="XP_067804767.1">
    <property type="nucleotide sequence ID" value="XM_067945976.1"/>
</dbReference>
<name>A0AAD9PNH0_9APIC</name>
<evidence type="ECO:0000256" key="1">
    <source>
        <dbReference type="SAM" id="MobiDB-lite"/>
    </source>
</evidence>
<evidence type="ECO:0000313" key="3">
    <source>
        <dbReference type="Proteomes" id="UP001214638"/>
    </source>
</evidence>
<accession>A0AAD9PNH0</accession>
<dbReference type="EMBL" id="JALLKP010000001">
    <property type="protein sequence ID" value="KAK2197925.1"/>
    <property type="molecule type" value="Genomic_DNA"/>
</dbReference>
<dbReference type="GO" id="GO:0006368">
    <property type="term" value="P:transcription elongation by RNA polymerase II"/>
    <property type="evidence" value="ECO:0007669"/>
    <property type="project" value="InterPro"/>
</dbReference>
<sequence length="250" mass="28432">MSDDDYDNFSRLNSRDSFTRAHASLEKSLFVDSDDSELDLDEAKSGDETSDRNSFVEAETPVQATISVQLLASALPDNDNIVTCKLPPAVSIATAPFNEEKEREFLRNNPQLLEKPISEADFTMIRWIVHNRYGWNYDEENFDAMETNSHIVQWDDGTYTLFVGKTPLDCDPKMETVFLIEDSLPNIKPVHAMVNGRLQTKFSNLFKNESVRKKYSGVNRQKMALTTISEAESSEMYVQKVGTRGAFYNL</sequence>
<dbReference type="Proteomes" id="UP001214638">
    <property type="component" value="Unassembled WGS sequence"/>
</dbReference>
<dbReference type="Pfam" id="PF04004">
    <property type="entry name" value="Leo1"/>
    <property type="match status" value="1"/>
</dbReference>
<dbReference type="GO" id="GO:0016593">
    <property type="term" value="C:Cdc73/Paf1 complex"/>
    <property type="evidence" value="ECO:0007669"/>
    <property type="project" value="InterPro"/>
</dbReference>
<evidence type="ECO:0000313" key="2">
    <source>
        <dbReference type="EMBL" id="KAK2197925.1"/>
    </source>
</evidence>
<dbReference type="GeneID" id="94335226"/>
<dbReference type="AlphaFoldDB" id="A0AAD9PNH0"/>
<dbReference type="InterPro" id="IPR007149">
    <property type="entry name" value="Leo1"/>
</dbReference>
<reference evidence="2" key="1">
    <citation type="journal article" date="2023" name="Nat. Microbiol.">
        <title>Babesia duncani multi-omics identifies virulence factors and drug targets.</title>
        <authorList>
            <person name="Singh P."/>
            <person name="Lonardi S."/>
            <person name="Liang Q."/>
            <person name="Vydyam P."/>
            <person name="Khabirova E."/>
            <person name="Fang T."/>
            <person name="Gihaz S."/>
            <person name="Thekkiniath J."/>
            <person name="Munshi M."/>
            <person name="Abel S."/>
            <person name="Ciampossin L."/>
            <person name="Batugedara G."/>
            <person name="Gupta M."/>
            <person name="Lu X.M."/>
            <person name="Lenz T."/>
            <person name="Chakravarty S."/>
            <person name="Cornillot E."/>
            <person name="Hu Y."/>
            <person name="Ma W."/>
            <person name="Gonzalez L.M."/>
            <person name="Sanchez S."/>
            <person name="Estrada K."/>
            <person name="Sanchez-Flores A."/>
            <person name="Montero E."/>
            <person name="Harb O.S."/>
            <person name="Le Roch K.G."/>
            <person name="Mamoun C.B."/>
        </authorList>
    </citation>
    <scope>NUCLEOTIDE SEQUENCE</scope>
    <source>
        <strain evidence="2">WA1</strain>
    </source>
</reference>
<comment type="caution">
    <text evidence="2">The sequence shown here is derived from an EMBL/GenBank/DDBJ whole genome shotgun (WGS) entry which is preliminary data.</text>
</comment>
<proteinExistence type="predicted"/>
<organism evidence="2 3">
    <name type="scientific">Babesia duncani</name>
    <dbReference type="NCBI Taxonomy" id="323732"/>
    <lineage>
        <taxon>Eukaryota</taxon>
        <taxon>Sar</taxon>
        <taxon>Alveolata</taxon>
        <taxon>Apicomplexa</taxon>
        <taxon>Aconoidasida</taxon>
        <taxon>Piroplasmida</taxon>
        <taxon>Babesiidae</taxon>
        <taxon>Babesia</taxon>
    </lineage>
</organism>
<dbReference type="KEGG" id="bdw:94335226"/>